<evidence type="ECO:0000313" key="2">
    <source>
        <dbReference type="Proteomes" id="UP001595904"/>
    </source>
</evidence>
<dbReference type="Proteomes" id="UP001595904">
    <property type="component" value="Unassembled WGS sequence"/>
</dbReference>
<comment type="caution">
    <text evidence="1">The sequence shown here is derived from an EMBL/GenBank/DDBJ whole genome shotgun (WGS) entry which is preliminary data.</text>
</comment>
<sequence>MSPDHLQAKNLNATASPSHVAPSCFSKGFTEEWLFRATLRNSLRAWAAARQSSWLRVPEVLNADERELRIDYEFLEGWNPLHTVLRNRAFAGLSEPELAGMFWTCGAALEEFHRRTHRIHGDFDFDNVLVKRGADKVAFVDFTPPEYNAFRRYNQENPYRDIATFVLFVRAKYPPQLLYLAFRPQLRELARSFMEGYFRDAPSEYDRRMLERHMNELLRDTYLGKTFSARYMRRSRLYRTDDLAPGH</sequence>
<organism evidence="1 2">
    <name type="scientific">Steroidobacter flavus</name>
    <dbReference type="NCBI Taxonomy" id="1842136"/>
    <lineage>
        <taxon>Bacteria</taxon>
        <taxon>Pseudomonadati</taxon>
        <taxon>Pseudomonadota</taxon>
        <taxon>Gammaproteobacteria</taxon>
        <taxon>Steroidobacterales</taxon>
        <taxon>Steroidobacteraceae</taxon>
        <taxon>Steroidobacter</taxon>
    </lineage>
</organism>
<reference evidence="2" key="1">
    <citation type="journal article" date="2019" name="Int. J. Syst. Evol. Microbiol.">
        <title>The Global Catalogue of Microorganisms (GCM) 10K type strain sequencing project: providing services to taxonomists for standard genome sequencing and annotation.</title>
        <authorList>
            <consortium name="The Broad Institute Genomics Platform"/>
            <consortium name="The Broad Institute Genome Sequencing Center for Infectious Disease"/>
            <person name="Wu L."/>
            <person name="Ma J."/>
        </authorList>
    </citation>
    <scope>NUCLEOTIDE SEQUENCE [LARGE SCALE GENOMIC DNA]</scope>
    <source>
        <strain evidence="2">CGMCC 1.10759</strain>
    </source>
</reference>
<name>A0ABV8T091_9GAMM</name>
<dbReference type="RefSeq" id="WP_380603421.1">
    <property type="nucleotide sequence ID" value="NZ_JBHSDU010000015.1"/>
</dbReference>
<keyword evidence="2" id="KW-1185">Reference proteome</keyword>
<gene>
    <name evidence="1" type="ORF">ACFPN2_29565</name>
</gene>
<dbReference type="InterPro" id="IPR011009">
    <property type="entry name" value="Kinase-like_dom_sf"/>
</dbReference>
<protein>
    <recommendedName>
        <fullName evidence="3">Aminoglycoside phosphotransferase domain-containing protein</fullName>
    </recommendedName>
</protein>
<dbReference type="Gene3D" id="3.90.1200.10">
    <property type="match status" value="1"/>
</dbReference>
<evidence type="ECO:0000313" key="1">
    <source>
        <dbReference type="EMBL" id="MFC4313264.1"/>
    </source>
</evidence>
<evidence type="ECO:0008006" key="3">
    <source>
        <dbReference type="Google" id="ProtNLM"/>
    </source>
</evidence>
<dbReference type="SUPFAM" id="SSF56112">
    <property type="entry name" value="Protein kinase-like (PK-like)"/>
    <property type="match status" value="1"/>
</dbReference>
<proteinExistence type="predicted"/>
<dbReference type="EMBL" id="JBHSDU010000015">
    <property type="protein sequence ID" value="MFC4313264.1"/>
    <property type="molecule type" value="Genomic_DNA"/>
</dbReference>
<accession>A0ABV8T091</accession>